<dbReference type="PANTHER" id="PTHR47151">
    <property type="entry name" value="LEU/ILE/VAL-BINDING ABC TRANSPORTER SUBUNIT"/>
    <property type="match status" value="1"/>
</dbReference>
<dbReference type="Pfam" id="PF13458">
    <property type="entry name" value="Peripla_BP_6"/>
    <property type="match status" value="1"/>
</dbReference>
<dbReference type="RefSeq" id="WP_344243597.1">
    <property type="nucleotide sequence ID" value="NZ_BAAAHH010000024.1"/>
</dbReference>
<dbReference type="InterPro" id="IPR028081">
    <property type="entry name" value="Leu-bd"/>
</dbReference>
<sequence length="386" mass="40884">MKRVPPTMRLLALLGAASLALTACGGDGGEAGGEIKLAFIGAQTGPNAQLGINISNGVELAIEQYNATNPDKKVVLTKYDTKGEPSVAPGQADKLIEDEPVAIIGPAFSGESKAVAPKFEEAQIPNISPSATSTALAANGWKYWHRIITNDDSQGAEDAKAIVSQLKAKKIFLVDDNEEYSIGLAGKFLEALKAEGITPGSDKINPDDTDYSSTINKIKAADPEVVFFAGYYAAGGKLLKQMRDGGVDALFFSDDGALDQGLIDTAGAKQAEGSIISCACQSVNPTADNPKVQEFIDAYKKKFNVDQGTYSAEGYDATNVFLDAIKAGNDTTEKINEYLKTVDVQGVSKPIKFEANGEIADKSIFYFQVKDGKLEFLGDATKIPTS</sequence>
<dbReference type="PANTHER" id="PTHR47151:SF2">
    <property type="entry name" value="AMINO ACID BINDING PROTEIN"/>
    <property type="match status" value="1"/>
</dbReference>
<evidence type="ECO:0000256" key="4">
    <source>
        <dbReference type="ARBA" id="ARBA00022970"/>
    </source>
</evidence>
<evidence type="ECO:0000259" key="6">
    <source>
        <dbReference type="Pfam" id="PF13458"/>
    </source>
</evidence>
<dbReference type="InterPro" id="IPR000709">
    <property type="entry name" value="Leu_Ile_Val-bd"/>
</dbReference>
<keyword evidence="2" id="KW-0813">Transport</keyword>
<keyword evidence="8" id="KW-1185">Reference proteome</keyword>
<feature type="chain" id="PRO_5046334050" evidence="5">
    <location>
        <begin position="26"/>
        <end position="386"/>
    </location>
</feature>
<accession>A0ABN1RNM2</accession>
<feature type="domain" description="Leucine-binding protein" evidence="6">
    <location>
        <begin position="34"/>
        <end position="372"/>
    </location>
</feature>
<organism evidence="7 8">
    <name type="scientific">Actinocorallia libanotica</name>
    <dbReference type="NCBI Taxonomy" id="46162"/>
    <lineage>
        <taxon>Bacteria</taxon>
        <taxon>Bacillati</taxon>
        <taxon>Actinomycetota</taxon>
        <taxon>Actinomycetes</taxon>
        <taxon>Streptosporangiales</taxon>
        <taxon>Thermomonosporaceae</taxon>
        <taxon>Actinocorallia</taxon>
    </lineage>
</organism>
<dbReference type="InterPro" id="IPR028082">
    <property type="entry name" value="Peripla_BP_I"/>
</dbReference>
<dbReference type="PROSITE" id="PS51257">
    <property type="entry name" value="PROKAR_LIPOPROTEIN"/>
    <property type="match status" value="1"/>
</dbReference>
<evidence type="ECO:0000313" key="7">
    <source>
        <dbReference type="EMBL" id="GAA0960688.1"/>
    </source>
</evidence>
<comment type="similarity">
    <text evidence="1">Belongs to the leucine-binding protein family.</text>
</comment>
<feature type="signal peptide" evidence="5">
    <location>
        <begin position="1"/>
        <end position="25"/>
    </location>
</feature>
<evidence type="ECO:0000313" key="8">
    <source>
        <dbReference type="Proteomes" id="UP001500665"/>
    </source>
</evidence>
<keyword evidence="4" id="KW-0029">Amino-acid transport</keyword>
<protein>
    <submittedName>
        <fullName evidence="7">Branched-chain amino acid ABC transporter substrate-binding protein</fullName>
    </submittedName>
</protein>
<evidence type="ECO:0000256" key="5">
    <source>
        <dbReference type="SAM" id="SignalP"/>
    </source>
</evidence>
<evidence type="ECO:0000256" key="1">
    <source>
        <dbReference type="ARBA" id="ARBA00010062"/>
    </source>
</evidence>
<dbReference type="Proteomes" id="UP001500665">
    <property type="component" value="Unassembled WGS sequence"/>
</dbReference>
<keyword evidence="3 5" id="KW-0732">Signal</keyword>
<name>A0ABN1RNM2_9ACTN</name>
<evidence type="ECO:0000256" key="2">
    <source>
        <dbReference type="ARBA" id="ARBA00022448"/>
    </source>
</evidence>
<dbReference type="EMBL" id="BAAAHH010000024">
    <property type="protein sequence ID" value="GAA0960688.1"/>
    <property type="molecule type" value="Genomic_DNA"/>
</dbReference>
<dbReference type="Gene3D" id="3.40.50.2300">
    <property type="match status" value="2"/>
</dbReference>
<dbReference type="PRINTS" id="PR00337">
    <property type="entry name" value="LEUILEVALBP"/>
</dbReference>
<reference evidence="7 8" key="1">
    <citation type="journal article" date="2019" name="Int. J. Syst. Evol. Microbiol.">
        <title>The Global Catalogue of Microorganisms (GCM) 10K type strain sequencing project: providing services to taxonomists for standard genome sequencing and annotation.</title>
        <authorList>
            <consortium name="The Broad Institute Genomics Platform"/>
            <consortium name="The Broad Institute Genome Sequencing Center for Infectious Disease"/>
            <person name="Wu L."/>
            <person name="Ma J."/>
        </authorList>
    </citation>
    <scope>NUCLEOTIDE SEQUENCE [LARGE SCALE GENOMIC DNA]</scope>
    <source>
        <strain evidence="7 8">JCM 10696</strain>
    </source>
</reference>
<proteinExistence type="inferred from homology"/>
<gene>
    <name evidence="7" type="ORF">GCM10009550_52200</name>
</gene>
<dbReference type="SUPFAM" id="SSF53822">
    <property type="entry name" value="Periplasmic binding protein-like I"/>
    <property type="match status" value="1"/>
</dbReference>
<dbReference type="CDD" id="cd06342">
    <property type="entry name" value="PBP1_ABC_LIVBP-like"/>
    <property type="match status" value="1"/>
</dbReference>
<comment type="caution">
    <text evidence="7">The sequence shown here is derived from an EMBL/GenBank/DDBJ whole genome shotgun (WGS) entry which is preliminary data.</text>
</comment>
<evidence type="ECO:0000256" key="3">
    <source>
        <dbReference type="ARBA" id="ARBA00022729"/>
    </source>
</evidence>